<feature type="transmembrane region" description="Helical" evidence="1">
    <location>
        <begin position="93"/>
        <end position="114"/>
    </location>
</feature>
<dbReference type="Proteomes" id="UP001586593">
    <property type="component" value="Unassembled WGS sequence"/>
</dbReference>
<evidence type="ECO:0000256" key="1">
    <source>
        <dbReference type="SAM" id="Phobius"/>
    </source>
</evidence>
<evidence type="ECO:0000313" key="2">
    <source>
        <dbReference type="EMBL" id="KAL1840134.1"/>
    </source>
</evidence>
<keyword evidence="1" id="KW-0812">Transmembrane</keyword>
<name>A0ABR3VE65_9PEZI</name>
<evidence type="ECO:0000313" key="3">
    <source>
        <dbReference type="Proteomes" id="UP001586593"/>
    </source>
</evidence>
<dbReference type="EMBL" id="JAZHXJ010002242">
    <property type="protein sequence ID" value="KAL1840134.1"/>
    <property type="molecule type" value="Genomic_DNA"/>
</dbReference>
<proteinExistence type="predicted"/>
<protein>
    <submittedName>
        <fullName evidence="2">Uncharacterized protein</fullName>
    </submittedName>
</protein>
<keyword evidence="1" id="KW-1133">Transmembrane helix</keyword>
<feature type="transmembrane region" description="Helical" evidence="1">
    <location>
        <begin position="160"/>
        <end position="185"/>
    </location>
</feature>
<gene>
    <name evidence="2" type="ORF">VTK73DRAFT_3839</name>
</gene>
<feature type="transmembrane region" description="Helical" evidence="1">
    <location>
        <begin position="120"/>
        <end position="148"/>
    </location>
</feature>
<sequence length="323" mass="31741">MVAGNGWTGGQAWYFVEAKDYAGGTAPSRFLIDKSMVSGAPLMEVRLRSHCISGSFIQLSVLCSYQSYLGPRLPPSLPSSCLLEVVVSTPRELAVVTVPQLVGIAPVAVVGVVATTAGRAVGVVAIAAAAAAAARVGAAVAVVVVVVSGAGAVARARARLLSIAGSVRVVVVVVVASAGAVRALVVRSVGRIVVPAAAVVEAVAARRPVRVVPGRPTKGGRVVVVVVVVIPGAFVRLVAAGAAEGVVAGPAPAAQVVATSAVRVVPPLVAVGGRLVPRAAVAVVIAARAVGARVVAPVVVRPAAVAVVGGALPSTSAKGTEDA</sequence>
<comment type="caution">
    <text evidence="2">The sequence shown here is derived from an EMBL/GenBank/DDBJ whole genome shotgun (WGS) entry which is preliminary data.</text>
</comment>
<accession>A0ABR3VE65</accession>
<keyword evidence="3" id="KW-1185">Reference proteome</keyword>
<organism evidence="2 3">
    <name type="scientific">Phialemonium thermophilum</name>
    <dbReference type="NCBI Taxonomy" id="223376"/>
    <lineage>
        <taxon>Eukaryota</taxon>
        <taxon>Fungi</taxon>
        <taxon>Dikarya</taxon>
        <taxon>Ascomycota</taxon>
        <taxon>Pezizomycotina</taxon>
        <taxon>Sordariomycetes</taxon>
        <taxon>Sordariomycetidae</taxon>
        <taxon>Cephalothecales</taxon>
        <taxon>Cephalothecaceae</taxon>
        <taxon>Phialemonium</taxon>
    </lineage>
</organism>
<keyword evidence="1" id="KW-0472">Membrane</keyword>
<reference evidence="2 3" key="1">
    <citation type="journal article" date="2024" name="Commun. Biol.">
        <title>Comparative genomic analysis of thermophilic fungi reveals convergent evolutionary adaptations and gene losses.</title>
        <authorList>
            <person name="Steindorff A.S."/>
            <person name="Aguilar-Pontes M.V."/>
            <person name="Robinson A.J."/>
            <person name="Andreopoulos B."/>
            <person name="LaButti K."/>
            <person name="Kuo A."/>
            <person name="Mondo S."/>
            <person name="Riley R."/>
            <person name="Otillar R."/>
            <person name="Haridas S."/>
            <person name="Lipzen A."/>
            <person name="Grimwood J."/>
            <person name="Schmutz J."/>
            <person name="Clum A."/>
            <person name="Reid I.D."/>
            <person name="Moisan M.C."/>
            <person name="Butler G."/>
            <person name="Nguyen T.T.M."/>
            <person name="Dewar K."/>
            <person name="Conant G."/>
            <person name="Drula E."/>
            <person name="Henrissat B."/>
            <person name="Hansel C."/>
            <person name="Singer S."/>
            <person name="Hutchinson M.I."/>
            <person name="de Vries R.P."/>
            <person name="Natvig D.O."/>
            <person name="Powell A.J."/>
            <person name="Tsang A."/>
            <person name="Grigoriev I.V."/>
        </authorList>
    </citation>
    <scope>NUCLEOTIDE SEQUENCE [LARGE SCALE GENOMIC DNA]</scope>
    <source>
        <strain evidence="2 3">ATCC 24622</strain>
    </source>
</reference>